<keyword evidence="2" id="KW-1133">Transmembrane helix</keyword>
<organism evidence="5 6">
    <name type="scientific">Clostridium facile</name>
    <dbReference type="NCBI Taxonomy" id="2763035"/>
    <lineage>
        <taxon>Bacteria</taxon>
        <taxon>Bacillati</taxon>
        <taxon>Bacillota</taxon>
        <taxon>Clostridia</taxon>
        <taxon>Eubacteriales</taxon>
        <taxon>Clostridiaceae</taxon>
        <taxon>Clostridium</taxon>
    </lineage>
</organism>
<keyword evidence="2" id="KW-0812">Transmembrane</keyword>
<evidence type="ECO:0000259" key="3">
    <source>
        <dbReference type="Pfam" id="PF03816"/>
    </source>
</evidence>
<feature type="transmembrane region" description="Helical" evidence="2">
    <location>
        <begin position="58"/>
        <end position="78"/>
    </location>
</feature>
<dbReference type="Gene3D" id="3.40.630.190">
    <property type="entry name" value="LCP protein"/>
    <property type="match status" value="1"/>
</dbReference>
<accession>A0ABR7INJ9</accession>
<feature type="domain" description="Cell envelope-related transcriptional attenuator" evidence="3">
    <location>
        <begin position="285"/>
        <end position="434"/>
    </location>
</feature>
<feature type="transmembrane region" description="Helical" evidence="2">
    <location>
        <begin position="186"/>
        <end position="212"/>
    </location>
</feature>
<feature type="transmembrane region" description="Helical" evidence="2">
    <location>
        <begin position="24"/>
        <end position="46"/>
    </location>
</feature>
<dbReference type="Pfam" id="PF03816">
    <property type="entry name" value="LytR_cpsA_psr"/>
    <property type="match status" value="1"/>
</dbReference>
<dbReference type="InterPro" id="IPR006976">
    <property type="entry name" value="VanZ-like"/>
</dbReference>
<dbReference type="InterPro" id="IPR050922">
    <property type="entry name" value="LytR/CpsA/Psr_CW_biosynth"/>
</dbReference>
<evidence type="ECO:0000256" key="1">
    <source>
        <dbReference type="ARBA" id="ARBA00006068"/>
    </source>
</evidence>
<sequence length="531" mass="59240">MGTISKLIQGVEWISNGLLNVPMVFIYILIGVFLCLVGVYLFASLRKTFDIREICKKYSLWGMLAVFAIWVIGVKILFHSPVGSSGFQVVPTTFHMEWILKAICNVILFIPIGFFLFLQRKNKKTIYWDWLIAVGFSLVVELAQWIFQKGVFDFVDILCNLIGAVLGSCILLLFQFSFTKKSALRILLRVVIILICLGILLSMTAFGTYHILKVNGANSFAAAVQGQVPETQEEQPAELQEGDIYYNGKVYRYNQDTINILCMGIDKKTENIETVEGVSGQGGQADAIFLISLNPTTNDMNIISISRDTMVPIKNYDYSGNFTGESVNHLGLAYSFGDGAHTSCEMMKEAVSGLFYQMPIHGYCAVNLEAIEKLNDAVGGVTVTVPEGFSKLVPSLQDGKTVTLQGEQASKFLQQRDTGLESNDDRMSRQKQYAVNFLKAAEQKMKENPSLPLQMYQELSQQMVTNIGIDQAIYLASLVLNSGFTADDMVKLPGETTSGEYYAEYHVNEDELYQMIIDNYYDEVKVGDGTE</sequence>
<dbReference type="RefSeq" id="WP_186995946.1">
    <property type="nucleotide sequence ID" value="NZ_JACOQK010000001.1"/>
</dbReference>
<evidence type="ECO:0000256" key="2">
    <source>
        <dbReference type="SAM" id="Phobius"/>
    </source>
</evidence>
<dbReference type="PANTHER" id="PTHR33392">
    <property type="entry name" value="POLYISOPRENYL-TEICHOIC ACID--PEPTIDOGLYCAN TEICHOIC ACID TRANSFERASE TAGU"/>
    <property type="match status" value="1"/>
</dbReference>
<dbReference type="InterPro" id="IPR004474">
    <property type="entry name" value="LytR_CpsA_psr"/>
</dbReference>
<feature type="domain" description="VanZ-like" evidence="4">
    <location>
        <begin position="87"/>
        <end position="174"/>
    </location>
</feature>
<dbReference type="Pfam" id="PF04892">
    <property type="entry name" value="VanZ"/>
    <property type="match status" value="1"/>
</dbReference>
<proteinExistence type="inferred from homology"/>
<feature type="transmembrane region" description="Helical" evidence="2">
    <location>
        <begin position="154"/>
        <end position="174"/>
    </location>
</feature>
<dbReference type="PANTHER" id="PTHR33392:SF6">
    <property type="entry name" value="POLYISOPRENYL-TEICHOIC ACID--PEPTIDOGLYCAN TEICHOIC ACID TRANSFERASE TAGU"/>
    <property type="match status" value="1"/>
</dbReference>
<name>A0ABR7INJ9_9CLOT</name>
<gene>
    <name evidence="5" type="ORF">H8Z77_01490</name>
</gene>
<reference evidence="5 6" key="1">
    <citation type="submission" date="2020-08" db="EMBL/GenBank/DDBJ databases">
        <title>Genome public.</title>
        <authorList>
            <person name="Liu C."/>
            <person name="Sun Q."/>
        </authorList>
    </citation>
    <scope>NUCLEOTIDE SEQUENCE [LARGE SCALE GENOMIC DNA]</scope>
    <source>
        <strain evidence="5 6">NSJ-27</strain>
    </source>
</reference>
<evidence type="ECO:0000313" key="6">
    <source>
        <dbReference type="Proteomes" id="UP000649151"/>
    </source>
</evidence>
<comment type="similarity">
    <text evidence="1">Belongs to the LytR/CpsA/Psr (LCP) family.</text>
</comment>
<evidence type="ECO:0000313" key="5">
    <source>
        <dbReference type="EMBL" id="MBC5786701.1"/>
    </source>
</evidence>
<comment type="caution">
    <text evidence="5">The sequence shown here is derived from an EMBL/GenBank/DDBJ whole genome shotgun (WGS) entry which is preliminary data.</text>
</comment>
<dbReference type="NCBIfam" id="TIGR00350">
    <property type="entry name" value="lytR_cpsA_psr"/>
    <property type="match status" value="1"/>
</dbReference>
<protein>
    <submittedName>
        <fullName evidence="5">LCP family protein</fullName>
    </submittedName>
</protein>
<dbReference type="Proteomes" id="UP000649151">
    <property type="component" value="Unassembled WGS sequence"/>
</dbReference>
<dbReference type="EMBL" id="JACOQK010000001">
    <property type="protein sequence ID" value="MBC5786701.1"/>
    <property type="molecule type" value="Genomic_DNA"/>
</dbReference>
<feature type="transmembrane region" description="Helical" evidence="2">
    <location>
        <begin position="130"/>
        <end position="148"/>
    </location>
</feature>
<feature type="transmembrane region" description="Helical" evidence="2">
    <location>
        <begin position="98"/>
        <end position="118"/>
    </location>
</feature>
<keyword evidence="2" id="KW-0472">Membrane</keyword>
<evidence type="ECO:0000259" key="4">
    <source>
        <dbReference type="Pfam" id="PF04892"/>
    </source>
</evidence>
<keyword evidence="6" id="KW-1185">Reference proteome</keyword>